<keyword evidence="3 8" id="KW-0813">Transport</keyword>
<evidence type="ECO:0000313" key="10">
    <source>
        <dbReference type="EMBL" id="QEX16674.1"/>
    </source>
</evidence>
<organism evidence="10 11">
    <name type="scientific">Hypericibacter terrae</name>
    <dbReference type="NCBI Taxonomy" id="2602015"/>
    <lineage>
        <taxon>Bacteria</taxon>
        <taxon>Pseudomonadati</taxon>
        <taxon>Pseudomonadota</taxon>
        <taxon>Alphaproteobacteria</taxon>
        <taxon>Rhodospirillales</taxon>
        <taxon>Dongiaceae</taxon>
        <taxon>Hypericibacter</taxon>
    </lineage>
</organism>
<gene>
    <name evidence="10" type="ORF">FRZ44_19690</name>
</gene>
<comment type="subcellular location">
    <subcellularLocation>
        <location evidence="1 8">Cell membrane</location>
        <topology evidence="1 8">Multi-pass membrane protein</topology>
    </subcellularLocation>
</comment>
<dbReference type="EMBL" id="CP042906">
    <property type="protein sequence ID" value="QEX16674.1"/>
    <property type="molecule type" value="Genomic_DNA"/>
</dbReference>
<dbReference type="GO" id="GO:0005886">
    <property type="term" value="C:plasma membrane"/>
    <property type="evidence" value="ECO:0007669"/>
    <property type="project" value="UniProtKB-SubCell"/>
</dbReference>
<proteinExistence type="inferred from homology"/>
<evidence type="ECO:0000256" key="1">
    <source>
        <dbReference type="ARBA" id="ARBA00004651"/>
    </source>
</evidence>
<evidence type="ECO:0000256" key="5">
    <source>
        <dbReference type="ARBA" id="ARBA00022692"/>
    </source>
</evidence>
<dbReference type="InterPro" id="IPR051789">
    <property type="entry name" value="Bact_Polyamine_Transport"/>
</dbReference>
<dbReference type="PANTHER" id="PTHR43848">
    <property type="entry name" value="PUTRESCINE TRANSPORT SYSTEM PERMEASE PROTEIN POTI"/>
    <property type="match status" value="1"/>
</dbReference>
<dbReference type="SUPFAM" id="SSF161098">
    <property type="entry name" value="MetI-like"/>
    <property type="match status" value="1"/>
</dbReference>
<keyword evidence="11" id="KW-1185">Reference proteome</keyword>
<evidence type="ECO:0000259" key="9">
    <source>
        <dbReference type="PROSITE" id="PS50928"/>
    </source>
</evidence>
<evidence type="ECO:0000256" key="7">
    <source>
        <dbReference type="ARBA" id="ARBA00023136"/>
    </source>
</evidence>
<dbReference type="GO" id="GO:0055085">
    <property type="term" value="P:transmembrane transport"/>
    <property type="evidence" value="ECO:0007669"/>
    <property type="project" value="InterPro"/>
</dbReference>
<keyword evidence="5 8" id="KW-0812">Transmembrane</keyword>
<evidence type="ECO:0000313" key="11">
    <source>
        <dbReference type="Proteomes" id="UP000326202"/>
    </source>
</evidence>
<feature type="transmembrane region" description="Helical" evidence="8">
    <location>
        <begin position="177"/>
        <end position="200"/>
    </location>
</feature>
<keyword evidence="7 8" id="KW-0472">Membrane</keyword>
<keyword evidence="6 8" id="KW-1133">Transmembrane helix</keyword>
<feature type="transmembrane region" description="Helical" evidence="8">
    <location>
        <begin position="136"/>
        <end position="156"/>
    </location>
</feature>
<evidence type="ECO:0000256" key="6">
    <source>
        <dbReference type="ARBA" id="ARBA00022989"/>
    </source>
</evidence>
<dbReference type="KEGG" id="htq:FRZ44_19690"/>
<feature type="transmembrane region" description="Helical" evidence="8">
    <location>
        <begin position="103"/>
        <end position="124"/>
    </location>
</feature>
<sequence>MIASRGAMVLLACLTGFVFLLLYGPLLLPIVSSLFTVKQGLVQWDQPTLQAYGTLAANEGILEALRNTFMVGISAVILSLVLGTALAFYVNSGESPGRQFLQFLIFLPFLLPPIIIGLSLLIFFREIAFPRSLVTIIIGHTVFVLALVYRIVLVRLQALSRSLVEASFDLGASGWQTFRLVLLPNLTGALAGAAVLAFALSFDETLITILVTGTQNTLPIRLWAMMRLGFTPDINALVTLILAFTTALCLLAARYLTPRELLAEES</sequence>
<dbReference type="InterPro" id="IPR000515">
    <property type="entry name" value="MetI-like"/>
</dbReference>
<accession>A0A5J6MGQ8</accession>
<feature type="transmembrane region" description="Helical" evidence="8">
    <location>
        <begin position="236"/>
        <end position="256"/>
    </location>
</feature>
<dbReference type="Gene3D" id="1.10.3720.10">
    <property type="entry name" value="MetI-like"/>
    <property type="match status" value="1"/>
</dbReference>
<evidence type="ECO:0000256" key="2">
    <source>
        <dbReference type="ARBA" id="ARBA00007069"/>
    </source>
</evidence>
<evidence type="ECO:0000256" key="3">
    <source>
        <dbReference type="ARBA" id="ARBA00022448"/>
    </source>
</evidence>
<name>A0A5J6MGQ8_9PROT</name>
<feature type="domain" description="ABC transmembrane type-1" evidence="9">
    <location>
        <begin position="65"/>
        <end position="252"/>
    </location>
</feature>
<keyword evidence="4" id="KW-1003">Cell membrane</keyword>
<dbReference type="Proteomes" id="UP000326202">
    <property type="component" value="Chromosome"/>
</dbReference>
<reference evidence="10 11" key="1">
    <citation type="submission" date="2019-08" db="EMBL/GenBank/DDBJ databases">
        <title>Hyperibacter terrae gen. nov., sp. nov. and Hyperibacter viscosus sp. nov., two new members in the family Rhodospirillaceae isolated from the rhizosphere of Hypericum perforatum.</title>
        <authorList>
            <person name="Noviana Z."/>
        </authorList>
    </citation>
    <scope>NUCLEOTIDE SEQUENCE [LARGE SCALE GENOMIC DNA]</scope>
    <source>
        <strain evidence="10 11">R5913</strain>
    </source>
</reference>
<dbReference type="RefSeq" id="WP_225308630.1">
    <property type="nucleotide sequence ID" value="NZ_CP042906.1"/>
</dbReference>
<feature type="transmembrane region" description="Helical" evidence="8">
    <location>
        <begin position="69"/>
        <end position="91"/>
    </location>
</feature>
<dbReference type="PROSITE" id="PS50928">
    <property type="entry name" value="ABC_TM1"/>
    <property type="match status" value="1"/>
</dbReference>
<evidence type="ECO:0000256" key="8">
    <source>
        <dbReference type="RuleBase" id="RU363032"/>
    </source>
</evidence>
<evidence type="ECO:0000256" key="4">
    <source>
        <dbReference type="ARBA" id="ARBA00022475"/>
    </source>
</evidence>
<dbReference type="PANTHER" id="PTHR43848:SF2">
    <property type="entry name" value="PUTRESCINE TRANSPORT SYSTEM PERMEASE PROTEIN POTI"/>
    <property type="match status" value="1"/>
</dbReference>
<protein>
    <submittedName>
        <fullName evidence="10">ABC transporter permease</fullName>
    </submittedName>
</protein>
<dbReference type="AlphaFoldDB" id="A0A5J6MGQ8"/>
<comment type="similarity">
    <text evidence="2">Belongs to the binding-protein-dependent transport system permease family. CysTW subfamily.</text>
</comment>
<dbReference type="Pfam" id="PF00528">
    <property type="entry name" value="BPD_transp_1"/>
    <property type="match status" value="1"/>
</dbReference>
<dbReference type="InterPro" id="IPR035906">
    <property type="entry name" value="MetI-like_sf"/>
</dbReference>
<dbReference type="CDD" id="cd06261">
    <property type="entry name" value="TM_PBP2"/>
    <property type="match status" value="1"/>
</dbReference>